<reference evidence="3" key="2">
    <citation type="submission" date="2014-06" db="EMBL/GenBank/DDBJ databases">
        <authorList>
            <person name="Genoscope - CEA"/>
        </authorList>
    </citation>
    <scope>NUCLEOTIDE SEQUENCE</scope>
</reference>
<keyword evidence="4" id="KW-1185">Reference proteome</keyword>
<dbReference type="Proteomes" id="UP000028999">
    <property type="component" value="Unassembled WGS sequence"/>
</dbReference>
<gene>
    <name evidence="3" type="primary">BnaC04g49390D</name>
    <name evidence="2" type="ORF">DARMORV10_C04P70850.1</name>
    <name evidence="3" type="ORF">GSBRNA2T00022020001</name>
</gene>
<dbReference type="AlphaFoldDB" id="A0A078GDE2"/>
<organism evidence="3 4">
    <name type="scientific">Brassica napus</name>
    <name type="common">Rape</name>
    <dbReference type="NCBI Taxonomy" id="3708"/>
    <lineage>
        <taxon>Eukaryota</taxon>
        <taxon>Viridiplantae</taxon>
        <taxon>Streptophyta</taxon>
        <taxon>Embryophyta</taxon>
        <taxon>Tracheophyta</taxon>
        <taxon>Spermatophyta</taxon>
        <taxon>Magnoliopsida</taxon>
        <taxon>eudicotyledons</taxon>
        <taxon>Gunneridae</taxon>
        <taxon>Pentapetalae</taxon>
        <taxon>rosids</taxon>
        <taxon>malvids</taxon>
        <taxon>Brassicales</taxon>
        <taxon>Brassicaceae</taxon>
        <taxon>Brassiceae</taxon>
        <taxon>Brassica</taxon>
    </lineage>
</organism>
<name>A0A078GDE2_BRANA</name>
<reference evidence="2" key="3">
    <citation type="submission" date="2021-01" db="EMBL/GenBank/DDBJ databases">
        <authorList>
            <consortium name="Genoscope - CEA"/>
            <person name="William W."/>
        </authorList>
    </citation>
    <scope>NUCLEOTIDE SEQUENCE</scope>
</reference>
<accession>A0A078GDE2</accession>
<protein>
    <submittedName>
        <fullName evidence="2">(rape) hypothetical protein</fullName>
    </submittedName>
    <submittedName>
        <fullName evidence="3">BnaC04g49390D protein</fullName>
    </submittedName>
</protein>
<evidence type="ECO:0000256" key="1">
    <source>
        <dbReference type="SAM" id="SignalP"/>
    </source>
</evidence>
<evidence type="ECO:0000313" key="3">
    <source>
        <dbReference type="EMBL" id="CDY23411.1"/>
    </source>
</evidence>
<dbReference type="Proteomes" id="UP001295469">
    <property type="component" value="Chromosome C04"/>
</dbReference>
<dbReference type="PaxDb" id="3708-A0A078GDE2"/>
<evidence type="ECO:0000313" key="4">
    <source>
        <dbReference type="Proteomes" id="UP000028999"/>
    </source>
</evidence>
<dbReference type="EMBL" id="LK032143">
    <property type="protein sequence ID" value="CDY23411.1"/>
    <property type="molecule type" value="Genomic_DNA"/>
</dbReference>
<keyword evidence="1" id="KW-0732">Signal</keyword>
<sequence>MVVDSVSGTCVCLLVLRLSGLCSTLLCDEVANIGSLIKLDLSISSGHVIDVRVAVFLHPKLICKLSSCVRLLLYWWSGTRQTCFKN</sequence>
<reference evidence="3 4" key="1">
    <citation type="journal article" date="2014" name="Science">
        <title>Plant genetics. Early allopolyploid evolution in the post-Neolithic Brassica napus oilseed genome.</title>
        <authorList>
            <person name="Chalhoub B."/>
            <person name="Denoeud F."/>
            <person name="Liu S."/>
            <person name="Parkin I.A."/>
            <person name="Tang H."/>
            <person name="Wang X."/>
            <person name="Chiquet J."/>
            <person name="Belcram H."/>
            <person name="Tong C."/>
            <person name="Samans B."/>
            <person name="Correa M."/>
            <person name="Da Silva C."/>
            <person name="Just J."/>
            <person name="Falentin C."/>
            <person name="Koh C.S."/>
            <person name="Le Clainche I."/>
            <person name="Bernard M."/>
            <person name="Bento P."/>
            <person name="Noel B."/>
            <person name="Labadie K."/>
            <person name="Alberti A."/>
            <person name="Charles M."/>
            <person name="Arnaud D."/>
            <person name="Guo H."/>
            <person name="Daviaud C."/>
            <person name="Alamery S."/>
            <person name="Jabbari K."/>
            <person name="Zhao M."/>
            <person name="Edger P.P."/>
            <person name="Chelaifa H."/>
            <person name="Tack D."/>
            <person name="Lassalle G."/>
            <person name="Mestiri I."/>
            <person name="Schnel N."/>
            <person name="Le Paslier M.C."/>
            <person name="Fan G."/>
            <person name="Renault V."/>
            <person name="Bayer P.E."/>
            <person name="Golicz A.A."/>
            <person name="Manoli S."/>
            <person name="Lee T.H."/>
            <person name="Thi V.H."/>
            <person name="Chalabi S."/>
            <person name="Hu Q."/>
            <person name="Fan C."/>
            <person name="Tollenaere R."/>
            <person name="Lu Y."/>
            <person name="Battail C."/>
            <person name="Shen J."/>
            <person name="Sidebottom C.H."/>
            <person name="Wang X."/>
            <person name="Canaguier A."/>
            <person name="Chauveau A."/>
            <person name="Berard A."/>
            <person name="Deniot G."/>
            <person name="Guan M."/>
            <person name="Liu Z."/>
            <person name="Sun F."/>
            <person name="Lim Y.P."/>
            <person name="Lyons E."/>
            <person name="Town C.D."/>
            <person name="Bancroft I."/>
            <person name="Wang X."/>
            <person name="Meng J."/>
            <person name="Ma J."/>
            <person name="Pires J.C."/>
            <person name="King G.J."/>
            <person name="Brunel D."/>
            <person name="Delourme R."/>
            <person name="Renard M."/>
            <person name="Aury J.M."/>
            <person name="Adams K.L."/>
            <person name="Batley J."/>
            <person name="Snowdon R.J."/>
            <person name="Tost J."/>
            <person name="Edwards D."/>
            <person name="Zhou Y."/>
            <person name="Hua W."/>
            <person name="Sharpe A.G."/>
            <person name="Paterson A.H."/>
            <person name="Guan C."/>
            <person name="Wincker P."/>
        </authorList>
    </citation>
    <scope>NUCLEOTIDE SEQUENCE [LARGE SCALE GENOMIC DNA]</scope>
    <source>
        <strain evidence="4">cv. Darmor-bzh</strain>
    </source>
</reference>
<dbReference type="EMBL" id="HG994368">
    <property type="protein sequence ID" value="CAF1872578.1"/>
    <property type="molecule type" value="Genomic_DNA"/>
</dbReference>
<evidence type="ECO:0000313" key="2">
    <source>
        <dbReference type="EMBL" id="CAF1872578.1"/>
    </source>
</evidence>
<feature type="signal peptide" evidence="1">
    <location>
        <begin position="1"/>
        <end position="24"/>
    </location>
</feature>
<proteinExistence type="predicted"/>
<feature type="chain" id="PRO_5040561479" evidence="1">
    <location>
        <begin position="25"/>
        <end position="86"/>
    </location>
</feature>
<dbReference type="Gramene" id="CDY23411">
    <property type="protein sequence ID" value="CDY23411"/>
    <property type="gene ID" value="GSBRNA2T00022020001"/>
</dbReference>